<dbReference type="EMBL" id="JACORT010000002">
    <property type="protein sequence ID" value="MBC5782854.1"/>
    <property type="molecule type" value="Genomic_DNA"/>
</dbReference>
<dbReference type="AlphaFoldDB" id="A0A923MRG8"/>
<dbReference type="Pfam" id="PF11397">
    <property type="entry name" value="GlcNAc"/>
    <property type="match status" value="2"/>
</dbReference>
<dbReference type="RefSeq" id="WP_187075596.1">
    <property type="nucleotide sequence ID" value="NZ_JACORT010000002.1"/>
</dbReference>
<keyword evidence="1" id="KW-0328">Glycosyltransferase</keyword>
<dbReference type="SUPFAM" id="SSF53448">
    <property type="entry name" value="Nucleotide-diphospho-sugar transferases"/>
    <property type="match status" value="1"/>
</dbReference>
<keyword evidence="2" id="KW-1185">Reference proteome</keyword>
<evidence type="ECO:0000313" key="2">
    <source>
        <dbReference type="Proteomes" id="UP000608513"/>
    </source>
</evidence>
<proteinExistence type="predicted"/>
<comment type="caution">
    <text evidence="1">The sequence shown here is derived from an EMBL/GenBank/DDBJ whole genome shotgun (WGS) entry which is preliminary data.</text>
</comment>
<dbReference type="InterPro" id="IPR029044">
    <property type="entry name" value="Nucleotide-diphossugar_trans"/>
</dbReference>
<protein>
    <submittedName>
        <fullName evidence="1">N-acetylglucosaminyltransferase</fullName>
    </submittedName>
</protein>
<accession>A0A923MRG8</accession>
<sequence length="312" mass="33942">MRIFVSIASYCDPVLSFTLERAVAAAADDSRLHFGVVDQSPAGSPRVAAPGRARLSLVQVDARDARGPCWARALAMSLHDGEDWFLQLDSHMDFDPGWDDTLVAQALALGGPRRPVAISSYPDAFTFVDGAAVRRPTTTGVLAQVLKPDAAFAPDHPVLGFQAQPVESSEPLPAFHVGAGCLFAPGRIVREVPYDPWLYFHGEEQAMALRLYTHGWDLFHMPGLPVHHLYNDANSGGPPRPLHWDAQQEAERALPWWQLEQRSRERLAALVDGADLGIYGLGRVRSVADFAAFSGIDYAARTLAAAAFAPRA</sequence>
<dbReference type="GO" id="GO:0016757">
    <property type="term" value="F:glycosyltransferase activity"/>
    <property type="evidence" value="ECO:0007669"/>
    <property type="project" value="UniProtKB-KW"/>
</dbReference>
<dbReference type="PANTHER" id="PTHR34496:SF10">
    <property type="entry name" value="GLCNAC TRANSFERASE"/>
    <property type="match status" value="1"/>
</dbReference>
<organism evidence="1 2">
    <name type="scientific">Ramlibacter cellulosilyticus</name>
    <dbReference type="NCBI Taxonomy" id="2764187"/>
    <lineage>
        <taxon>Bacteria</taxon>
        <taxon>Pseudomonadati</taxon>
        <taxon>Pseudomonadota</taxon>
        <taxon>Betaproteobacteria</taxon>
        <taxon>Burkholderiales</taxon>
        <taxon>Comamonadaceae</taxon>
        <taxon>Ramlibacter</taxon>
    </lineage>
</organism>
<dbReference type="PANTHER" id="PTHR34496">
    <property type="entry name" value="GLCNAC TRANSFERASE-RELATED"/>
    <property type="match status" value="1"/>
</dbReference>
<name>A0A923MRG8_9BURK</name>
<reference evidence="1" key="1">
    <citation type="submission" date="2020-08" db="EMBL/GenBank/DDBJ databases">
        <title>Ramlibacter sp. USB13 16S ribosomal RNA gene genome sequencing and assembly.</title>
        <authorList>
            <person name="Kang M."/>
        </authorList>
    </citation>
    <scope>NUCLEOTIDE SEQUENCE</scope>
    <source>
        <strain evidence="1">USB13</strain>
    </source>
</reference>
<dbReference type="InterPro" id="IPR021067">
    <property type="entry name" value="Glycosyltransferase"/>
</dbReference>
<keyword evidence="1" id="KW-0808">Transferase</keyword>
<evidence type="ECO:0000313" key="1">
    <source>
        <dbReference type="EMBL" id="MBC5782854.1"/>
    </source>
</evidence>
<gene>
    <name evidence="1" type="ORF">H8N03_07835</name>
</gene>
<dbReference type="Proteomes" id="UP000608513">
    <property type="component" value="Unassembled WGS sequence"/>
</dbReference>